<accession>A0A267MHW6</accession>
<dbReference type="EMBL" id="NIBG01000010">
    <property type="protein sequence ID" value="PAB59037.1"/>
    <property type="molecule type" value="Genomic_DNA"/>
</dbReference>
<sequence>MDREVIQAYDLVDPRLKDVREISLSAFILIKQGGDILYFNKETKEGRPDINELISEIEKM</sequence>
<dbReference type="Proteomes" id="UP000216024">
    <property type="component" value="Unassembled WGS sequence"/>
</dbReference>
<proteinExistence type="predicted"/>
<name>A0A267MHW6_9FIRM</name>
<gene>
    <name evidence="1" type="ORF">CCE28_12705</name>
</gene>
<dbReference type="AlphaFoldDB" id="A0A267MHW6"/>
<reference evidence="1 2" key="1">
    <citation type="submission" date="2017-06" db="EMBL/GenBank/DDBJ databases">
        <title>Draft genome sequence of anaerobic fermentative bacterium Anaeromicrobium sediminis DY2726D isolated from West Pacific Ocean sediments.</title>
        <authorList>
            <person name="Zeng X."/>
        </authorList>
    </citation>
    <scope>NUCLEOTIDE SEQUENCE [LARGE SCALE GENOMIC DNA]</scope>
    <source>
        <strain evidence="1 2">DY2726D</strain>
    </source>
</reference>
<evidence type="ECO:0000313" key="1">
    <source>
        <dbReference type="EMBL" id="PAB59037.1"/>
    </source>
</evidence>
<evidence type="ECO:0000313" key="2">
    <source>
        <dbReference type="Proteomes" id="UP000216024"/>
    </source>
</evidence>
<keyword evidence="2" id="KW-1185">Reference proteome</keyword>
<organism evidence="1 2">
    <name type="scientific">Anaeromicrobium sediminis</name>
    <dbReference type="NCBI Taxonomy" id="1478221"/>
    <lineage>
        <taxon>Bacteria</taxon>
        <taxon>Bacillati</taxon>
        <taxon>Bacillota</taxon>
        <taxon>Clostridia</taxon>
        <taxon>Peptostreptococcales</taxon>
        <taxon>Thermotaleaceae</taxon>
        <taxon>Anaeromicrobium</taxon>
    </lineage>
</organism>
<protein>
    <submittedName>
        <fullName evidence="1">Uncharacterized protein</fullName>
    </submittedName>
</protein>
<comment type="caution">
    <text evidence="1">The sequence shown here is derived from an EMBL/GenBank/DDBJ whole genome shotgun (WGS) entry which is preliminary data.</text>
</comment>